<name>A0AAV3ASP6_PYXAD</name>
<dbReference type="Gene3D" id="2.60.40.10">
    <property type="entry name" value="Immunoglobulins"/>
    <property type="match status" value="1"/>
</dbReference>
<keyword evidence="4" id="KW-1185">Reference proteome</keyword>
<dbReference type="GO" id="GO:0004896">
    <property type="term" value="F:cytokine receptor activity"/>
    <property type="evidence" value="ECO:0007669"/>
    <property type="project" value="TreeGrafter"/>
</dbReference>
<comment type="caution">
    <text evidence="3">The sequence shown here is derived from an EMBL/GenBank/DDBJ whole genome shotgun (WGS) entry which is preliminary data.</text>
</comment>
<dbReference type="InterPro" id="IPR003961">
    <property type="entry name" value="FN3_dom"/>
</dbReference>
<dbReference type="Proteomes" id="UP001181693">
    <property type="component" value="Unassembled WGS sequence"/>
</dbReference>
<dbReference type="InterPro" id="IPR050650">
    <property type="entry name" value="Type-II_Cytokine-TF_Rcpt"/>
</dbReference>
<keyword evidence="1" id="KW-1133">Transmembrane helix</keyword>
<keyword evidence="1" id="KW-0812">Transmembrane</keyword>
<dbReference type="PANTHER" id="PTHR20859:SF46">
    <property type="entry name" value="INTERFERON GAMMA RECEPTOR 2"/>
    <property type="match status" value="1"/>
</dbReference>
<proteinExistence type="predicted"/>
<keyword evidence="1" id="KW-0472">Membrane</keyword>
<dbReference type="GO" id="GO:0005886">
    <property type="term" value="C:plasma membrane"/>
    <property type="evidence" value="ECO:0007669"/>
    <property type="project" value="TreeGrafter"/>
</dbReference>
<evidence type="ECO:0000259" key="2">
    <source>
        <dbReference type="PROSITE" id="PS50853"/>
    </source>
</evidence>
<dbReference type="CDD" id="cd00063">
    <property type="entry name" value="FN3"/>
    <property type="match status" value="1"/>
</dbReference>
<dbReference type="InterPro" id="IPR036116">
    <property type="entry name" value="FN3_sf"/>
</dbReference>
<reference evidence="3" key="1">
    <citation type="thesis" date="2020" institute="ProQuest LLC" country="789 East Eisenhower Parkway, Ann Arbor, MI, USA">
        <title>Comparative Genomics and Chromosome Evolution.</title>
        <authorList>
            <person name="Mudd A.B."/>
        </authorList>
    </citation>
    <scope>NUCLEOTIDE SEQUENCE</scope>
    <source>
        <strain evidence="3">1538</strain>
        <tissue evidence="3">Blood</tissue>
    </source>
</reference>
<dbReference type="PANTHER" id="PTHR20859">
    <property type="entry name" value="INTERFERON/INTERLEUKIN RECEPTOR"/>
    <property type="match status" value="1"/>
</dbReference>
<dbReference type="PROSITE" id="PS50853">
    <property type="entry name" value="FN3"/>
    <property type="match status" value="1"/>
</dbReference>
<organism evidence="3 4">
    <name type="scientific">Pyxicephalus adspersus</name>
    <name type="common">African bullfrog</name>
    <dbReference type="NCBI Taxonomy" id="30357"/>
    <lineage>
        <taxon>Eukaryota</taxon>
        <taxon>Metazoa</taxon>
        <taxon>Chordata</taxon>
        <taxon>Craniata</taxon>
        <taxon>Vertebrata</taxon>
        <taxon>Euteleostomi</taxon>
        <taxon>Amphibia</taxon>
        <taxon>Batrachia</taxon>
        <taxon>Anura</taxon>
        <taxon>Neobatrachia</taxon>
        <taxon>Ranoidea</taxon>
        <taxon>Pyxicephalidae</taxon>
        <taxon>Pyxicephalinae</taxon>
        <taxon>Pyxicephalus</taxon>
    </lineage>
</organism>
<dbReference type="InterPro" id="IPR015373">
    <property type="entry name" value="Interferon/interleukin_rcp_dom"/>
</dbReference>
<feature type="domain" description="Fibronectin type-III" evidence="2">
    <location>
        <begin position="43"/>
        <end position="140"/>
    </location>
</feature>
<protein>
    <recommendedName>
        <fullName evidence="2">Fibronectin type-III domain-containing protein</fullName>
    </recommendedName>
</protein>
<accession>A0AAV3ASP6</accession>
<evidence type="ECO:0000313" key="4">
    <source>
        <dbReference type="Proteomes" id="UP001181693"/>
    </source>
</evidence>
<gene>
    <name evidence="3" type="ORF">GDO54_002038</name>
</gene>
<dbReference type="EMBL" id="DYDO01000001">
    <property type="protein sequence ID" value="DBA34484.1"/>
    <property type="molecule type" value="Genomic_DNA"/>
</dbReference>
<dbReference type="InterPro" id="IPR013783">
    <property type="entry name" value="Ig-like_fold"/>
</dbReference>
<dbReference type="SUPFAM" id="SSF49265">
    <property type="entry name" value="Fibronectin type III"/>
    <property type="match status" value="1"/>
</dbReference>
<sequence length="243" mass="27630">MECNFTEKIPHYFKGKLKVRTELGSRRSDWVVLPDFQPSKDTTIGPVKSLILHSHSGKLTVNFSPPFSPIPSIWTMNYILFYWKENSGKEVEVDLHSATTYLLDNLEKNANYCVKVYAFTHYIKGLMSDPVCEITHTEITLFVVLGCVFGAVFIFAVIGLFIVPGKPLYKAFLKIKIWLDGPYRIPSDIIEYLEDAPPSVFMECPLNISCEQYDRLSIVGLDLSQDNNEETCPDDSQQGLEKT</sequence>
<feature type="transmembrane region" description="Helical" evidence="1">
    <location>
        <begin position="139"/>
        <end position="163"/>
    </location>
</feature>
<evidence type="ECO:0000313" key="3">
    <source>
        <dbReference type="EMBL" id="DBA34484.1"/>
    </source>
</evidence>
<dbReference type="Pfam" id="PF09294">
    <property type="entry name" value="Interfer-bind"/>
    <property type="match status" value="1"/>
</dbReference>
<evidence type="ECO:0000256" key="1">
    <source>
        <dbReference type="SAM" id="Phobius"/>
    </source>
</evidence>
<dbReference type="AlphaFoldDB" id="A0AAV3ASP6"/>